<dbReference type="SUPFAM" id="SSF53850">
    <property type="entry name" value="Periplasmic binding protein-like II"/>
    <property type="match status" value="1"/>
</dbReference>
<protein>
    <submittedName>
        <fullName evidence="5">Carbohydrate ABC transporter substrate-binding protein (CUT1 family)</fullName>
    </submittedName>
</protein>
<keyword evidence="6" id="KW-1185">Reference proteome</keyword>
<gene>
    <name evidence="5" type="ORF">BKA23_2976</name>
</gene>
<name>A0A561E0W1_9MICO</name>
<feature type="signal peptide" evidence="4">
    <location>
        <begin position="1"/>
        <end position="26"/>
    </location>
</feature>
<dbReference type="InterPro" id="IPR006059">
    <property type="entry name" value="SBP"/>
</dbReference>
<reference evidence="5 6" key="1">
    <citation type="submission" date="2019-06" db="EMBL/GenBank/DDBJ databases">
        <title>Sequencing the genomes of 1000 actinobacteria strains.</title>
        <authorList>
            <person name="Klenk H.-P."/>
        </authorList>
    </citation>
    <scope>NUCLEOTIDE SEQUENCE [LARGE SCALE GENOMIC DNA]</scope>
    <source>
        <strain evidence="5 6">DSM 19560</strain>
    </source>
</reference>
<keyword evidence="3 4" id="KW-0732">Signal</keyword>
<evidence type="ECO:0000256" key="3">
    <source>
        <dbReference type="ARBA" id="ARBA00022729"/>
    </source>
</evidence>
<comment type="similarity">
    <text evidence="1">Belongs to the bacterial solute-binding protein 1 family.</text>
</comment>
<sequence>MRHMRPRQRGIALVAVTVAVATTGLAACGSSSSASGGRVTLNWYINPDGGGTNPTGGGQAQLAAECSTSNYKINVSVLPNSASDQQTQLLRRLAVGDSTVDLMSVDPAYISQFAAAGYFAPVPANMVSTFTAGRVQSSIDASTYDGKLIGVPFWANTQVLWYRKSVVAKAGLDMSKPVTWDQIIAAAQKTKTDIGVQAALYEGYSVWINALVAGAGGQIVENPSASAGDIKMGLNSAAGREAAAIIKKVATTGVGGPAMGSSEESQALTLFSTAGSSGFMVNWPYVWAALAPGAGNPVTWRNSDLGFARYPETVAGKPSAPPVGGIELAVSKYSKHTALAYQAAACITSVQHQEQYMIGTGNPASSKAVYTMPAILKAFPNGLAALISSSLDAGVPRPLSPYWGDISTGLQEKFSPPNAVNQNTAASAQSFILKVLAGKALE</sequence>
<dbReference type="Gene3D" id="3.40.190.10">
    <property type="entry name" value="Periplasmic binding protein-like II"/>
    <property type="match status" value="2"/>
</dbReference>
<dbReference type="InterPro" id="IPR050490">
    <property type="entry name" value="Bact_solute-bd_prot1"/>
</dbReference>
<evidence type="ECO:0000313" key="6">
    <source>
        <dbReference type="Proteomes" id="UP000318297"/>
    </source>
</evidence>
<evidence type="ECO:0000256" key="1">
    <source>
        <dbReference type="ARBA" id="ARBA00008520"/>
    </source>
</evidence>
<dbReference type="PROSITE" id="PS51257">
    <property type="entry name" value="PROKAR_LIPOPROTEIN"/>
    <property type="match status" value="1"/>
</dbReference>
<dbReference type="PANTHER" id="PTHR43649">
    <property type="entry name" value="ARABINOSE-BINDING PROTEIN-RELATED"/>
    <property type="match status" value="1"/>
</dbReference>
<organism evidence="5 6">
    <name type="scientific">Rudaeicoccus suwonensis</name>
    <dbReference type="NCBI Taxonomy" id="657409"/>
    <lineage>
        <taxon>Bacteria</taxon>
        <taxon>Bacillati</taxon>
        <taxon>Actinomycetota</taxon>
        <taxon>Actinomycetes</taxon>
        <taxon>Micrococcales</taxon>
        <taxon>Dermacoccaceae</taxon>
        <taxon>Rudaeicoccus</taxon>
    </lineage>
</organism>
<dbReference type="OrthoDB" id="3495561at2"/>
<keyword evidence="2" id="KW-0813">Transport</keyword>
<proteinExistence type="inferred from homology"/>
<dbReference type="Proteomes" id="UP000318297">
    <property type="component" value="Unassembled WGS sequence"/>
</dbReference>
<dbReference type="Pfam" id="PF01547">
    <property type="entry name" value="SBP_bac_1"/>
    <property type="match status" value="1"/>
</dbReference>
<dbReference type="PANTHER" id="PTHR43649:SF34">
    <property type="entry name" value="ABC TRANSPORTER PERIPLASMIC-BINDING PROTEIN YCJN-RELATED"/>
    <property type="match status" value="1"/>
</dbReference>
<accession>A0A561E0W1</accession>
<evidence type="ECO:0000256" key="4">
    <source>
        <dbReference type="SAM" id="SignalP"/>
    </source>
</evidence>
<feature type="chain" id="PRO_5021977278" evidence="4">
    <location>
        <begin position="27"/>
        <end position="442"/>
    </location>
</feature>
<comment type="caution">
    <text evidence="5">The sequence shown here is derived from an EMBL/GenBank/DDBJ whole genome shotgun (WGS) entry which is preliminary data.</text>
</comment>
<evidence type="ECO:0000313" key="5">
    <source>
        <dbReference type="EMBL" id="TWE09276.1"/>
    </source>
</evidence>
<evidence type="ECO:0000256" key="2">
    <source>
        <dbReference type="ARBA" id="ARBA00022448"/>
    </source>
</evidence>
<dbReference type="EMBL" id="VIVQ01000003">
    <property type="protein sequence ID" value="TWE09276.1"/>
    <property type="molecule type" value="Genomic_DNA"/>
</dbReference>
<dbReference type="AlphaFoldDB" id="A0A561E0W1"/>